<reference evidence="3 4" key="2">
    <citation type="submission" date="2018-11" db="EMBL/GenBank/DDBJ databases">
        <authorList>
            <consortium name="Pathogen Informatics"/>
        </authorList>
    </citation>
    <scope>NUCLEOTIDE SEQUENCE [LARGE SCALE GENOMIC DNA]</scope>
</reference>
<feature type="compositionally biased region" description="Basic and acidic residues" evidence="1">
    <location>
        <begin position="132"/>
        <end position="148"/>
    </location>
</feature>
<keyword evidence="2" id="KW-0472">Membrane</keyword>
<keyword evidence="4" id="KW-1185">Reference proteome</keyword>
<evidence type="ECO:0000313" key="3">
    <source>
        <dbReference type="EMBL" id="VDO00847.1"/>
    </source>
</evidence>
<dbReference type="AlphaFoldDB" id="A0A0R3TD50"/>
<evidence type="ECO:0000313" key="4">
    <source>
        <dbReference type="Proteomes" id="UP000278807"/>
    </source>
</evidence>
<dbReference type="Proteomes" id="UP000278807">
    <property type="component" value="Unassembled WGS sequence"/>
</dbReference>
<gene>
    <name evidence="3" type="ORF">HNAJ_LOCUS4987</name>
</gene>
<accession>A0A0R3TD50</accession>
<dbReference type="EMBL" id="UZAE01003913">
    <property type="protein sequence ID" value="VDO00847.1"/>
    <property type="molecule type" value="Genomic_DNA"/>
</dbReference>
<organism evidence="5">
    <name type="scientific">Rodentolepis nana</name>
    <name type="common">Dwarf tapeworm</name>
    <name type="synonym">Hymenolepis nana</name>
    <dbReference type="NCBI Taxonomy" id="102285"/>
    <lineage>
        <taxon>Eukaryota</taxon>
        <taxon>Metazoa</taxon>
        <taxon>Spiralia</taxon>
        <taxon>Lophotrochozoa</taxon>
        <taxon>Platyhelminthes</taxon>
        <taxon>Cestoda</taxon>
        <taxon>Eucestoda</taxon>
        <taxon>Cyclophyllidea</taxon>
        <taxon>Hymenolepididae</taxon>
        <taxon>Rodentolepis</taxon>
    </lineage>
</organism>
<dbReference type="STRING" id="102285.A0A0R3TD50"/>
<evidence type="ECO:0000256" key="1">
    <source>
        <dbReference type="SAM" id="MobiDB-lite"/>
    </source>
</evidence>
<evidence type="ECO:0000313" key="5">
    <source>
        <dbReference type="WBParaSite" id="HNAJ_0000498901-mRNA-1"/>
    </source>
</evidence>
<feature type="transmembrane region" description="Helical" evidence="2">
    <location>
        <begin position="43"/>
        <end position="65"/>
    </location>
</feature>
<keyword evidence="2" id="KW-1133">Transmembrane helix</keyword>
<sequence length="154" mass="16851">MQVARNPGKTKYCYACYTSTDSVHGLEDCEMESWRNALMSLGWVIYLNLAYLAFSFLITVCIVLASSISVFGSSTATQLTQQRQHSVLYTGGGNLDPSMKVFEEVPSLVATNPSLFHSLVPSLAIKPSASRPQHDSDKLPLDEVKNADEFSGPL</sequence>
<dbReference type="WBParaSite" id="HNAJ_0000498901-mRNA-1">
    <property type="protein sequence ID" value="HNAJ_0000498901-mRNA-1"/>
    <property type="gene ID" value="HNAJ_0000498901"/>
</dbReference>
<proteinExistence type="predicted"/>
<evidence type="ECO:0000256" key="2">
    <source>
        <dbReference type="SAM" id="Phobius"/>
    </source>
</evidence>
<feature type="region of interest" description="Disordered" evidence="1">
    <location>
        <begin position="127"/>
        <end position="154"/>
    </location>
</feature>
<reference evidence="5" key="1">
    <citation type="submission" date="2017-02" db="UniProtKB">
        <authorList>
            <consortium name="WormBaseParasite"/>
        </authorList>
    </citation>
    <scope>IDENTIFICATION</scope>
</reference>
<protein>
    <submittedName>
        <fullName evidence="5">Transmembrane protein</fullName>
    </submittedName>
</protein>
<keyword evidence="2" id="KW-0812">Transmembrane</keyword>
<name>A0A0R3TD50_RODNA</name>